<evidence type="ECO:0000313" key="7">
    <source>
        <dbReference type="EMBL" id="KAH9828104.1"/>
    </source>
</evidence>
<feature type="transmembrane region" description="Helical" evidence="6">
    <location>
        <begin position="153"/>
        <end position="176"/>
    </location>
</feature>
<dbReference type="GO" id="GO:0005886">
    <property type="term" value="C:plasma membrane"/>
    <property type="evidence" value="ECO:0007669"/>
    <property type="project" value="TreeGrafter"/>
</dbReference>
<dbReference type="EMBL" id="RIBY02001833">
    <property type="protein sequence ID" value="KAH9828104.1"/>
    <property type="molecule type" value="Genomic_DNA"/>
</dbReference>
<proteinExistence type="predicted"/>
<organism evidence="7 8">
    <name type="scientific">Teratosphaeria destructans</name>
    <dbReference type="NCBI Taxonomy" id="418781"/>
    <lineage>
        <taxon>Eukaryota</taxon>
        <taxon>Fungi</taxon>
        <taxon>Dikarya</taxon>
        <taxon>Ascomycota</taxon>
        <taxon>Pezizomycotina</taxon>
        <taxon>Dothideomycetes</taxon>
        <taxon>Dothideomycetidae</taxon>
        <taxon>Mycosphaerellales</taxon>
        <taxon>Teratosphaeriaceae</taxon>
        <taxon>Teratosphaeria</taxon>
    </lineage>
</organism>
<evidence type="ECO:0000256" key="2">
    <source>
        <dbReference type="ARBA" id="ARBA00022692"/>
    </source>
</evidence>
<dbReference type="Proteomes" id="UP001138500">
    <property type="component" value="Unassembled WGS sequence"/>
</dbReference>
<accession>A0A9W7ST35</accession>
<dbReference type="CDD" id="cd00637">
    <property type="entry name" value="7tm_classA_rhodopsin-like"/>
    <property type="match status" value="1"/>
</dbReference>
<evidence type="ECO:0000256" key="6">
    <source>
        <dbReference type="SAM" id="Phobius"/>
    </source>
</evidence>
<evidence type="ECO:0000256" key="5">
    <source>
        <dbReference type="SAM" id="MobiDB-lite"/>
    </source>
</evidence>
<keyword evidence="2 6" id="KW-0812">Transmembrane</keyword>
<keyword evidence="8" id="KW-1185">Reference proteome</keyword>
<dbReference type="GO" id="GO:0007189">
    <property type="term" value="P:adenylate cyclase-activating G protein-coupled receptor signaling pathway"/>
    <property type="evidence" value="ECO:0007669"/>
    <property type="project" value="TreeGrafter"/>
</dbReference>
<keyword evidence="3 6" id="KW-1133">Transmembrane helix</keyword>
<comment type="caution">
    <text evidence="7">The sequence shown here is derived from an EMBL/GenBank/DDBJ whole genome shotgun (WGS) entry which is preliminary data.</text>
</comment>
<sequence>MLDSPAPYEPKIQTHGGEYFPSPYSDADLSDTLRYGLVPLGILGLVSVLSTVAVIGFIGFRFISWRAHYKSWIGYNQYVVLVLNLLLADLQQSSAFVISFHWIRINAILAPSQACFAQGWLLHSGDVASGFFVLAIALHTFYTAVYGQRIRSLHFALSIVGIWAFAYVLTGLGLGIHGHTYFVRAGAWCWVSSAYEADRLACHYIWLFIVQFGTILIYVMTFVSLRKKTSHLFAAHSVGATVPNSATIEAVNRVTMLMTLYPCVYVVLTLPLSRRACGPCPTTAPPCGWVDSLLYTLTRKRLLRDTMSGHSHSSRGPGTMGNWDDSDLSKGITHTRTVTVEGGHMLEMERPGGAKRRPRHSLELRDPERPPSPSDSVDPILMGSGFTKTEITVGVHEVRKDEADDSDGSLASEKNPTYMARFRRS</sequence>
<dbReference type="AlphaFoldDB" id="A0A9W7ST35"/>
<keyword evidence="4 6" id="KW-0472">Membrane</keyword>
<dbReference type="PANTHER" id="PTHR23112:SF37">
    <property type="entry name" value="G PROTEIN-COUPLED RECEPTOR GPR1"/>
    <property type="match status" value="1"/>
</dbReference>
<dbReference type="GO" id="GO:0004930">
    <property type="term" value="F:G protein-coupled receptor activity"/>
    <property type="evidence" value="ECO:0007669"/>
    <property type="project" value="TreeGrafter"/>
</dbReference>
<protein>
    <submittedName>
        <fullName evidence="7">Pfam:Git3 C</fullName>
    </submittedName>
</protein>
<evidence type="ECO:0000256" key="4">
    <source>
        <dbReference type="ARBA" id="ARBA00023136"/>
    </source>
</evidence>
<reference evidence="7 8" key="2">
    <citation type="journal article" date="2021" name="Curr. Genet.">
        <title>Genetic response to nitrogen starvation in the aggressive Eucalyptus foliar pathogen Teratosphaeria destructans.</title>
        <authorList>
            <person name="Havenga M."/>
            <person name="Wingfield B.D."/>
            <person name="Wingfield M.J."/>
            <person name="Dreyer L.L."/>
            <person name="Roets F."/>
            <person name="Aylward J."/>
        </authorList>
    </citation>
    <scope>NUCLEOTIDE SEQUENCE [LARGE SCALE GENOMIC DNA]</scope>
    <source>
        <strain evidence="7">CMW44962</strain>
    </source>
</reference>
<dbReference type="OrthoDB" id="100006at2759"/>
<dbReference type="SUPFAM" id="SSF81321">
    <property type="entry name" value="Family A G protein-coupled receptor-like"/>
    <property type="match status" value="1"/>
</dbReference>
<feature type="region of interest" description="Disordered" evidence="5">
    <location>
        <begin position="306"/>
        <end position="328"/>
    </location>
</feature>
<name>A0A9W7ST35_9PEZI</name>
<dbReference type="PANTHER" id="PTHR23112">
    <property type="entry name" value="G PROTEIN-COUPLED RECEPTOR 157-RELATED"/>
    <property type="match status" value="1"/>
</dbReference>
<evidence type="ECO:0000256" key="1">
    <source>
        <dbReference type="ARBA" id="ARBA00004141"/>
    </source>
</evidence>
<dbReference type="Gene3D" id="1.20.1070.10">
    <property type="entry name" value="Rhodopsin 7-helix transmembrane proteins"/>
    <property type="match status" value="1"/>
</dbReference>
<feature type="transmembrane region" description="Helical" evidence="6">
    <location>
        <begin position="37"/>
        <end position="60"/>
    </location>
</feature>
<feature type="compositionally biased region" description="Basic and acidic residues" evidence="5">
    <location>
        <begin position="360"/>
        <end position="369"/>
    </location>
</feature>
<feature type="transmembrane region" description="Helical" evidence="6">
    <location>
        <begin position="204"/>
        <end position="225"/>
    </location>
</feature>
<reference evidence="7 8" key="1">
    <citation type="journal article" date="2018" name="IMA Fungus">
        <title>IMA Genome-F 10: Nine draft genome sequences of Claviceps purpurea s.lat., including C. arundinis, C. humidiphila, and C. cf. spartinae, pseudomolecules for the pitch canker pathogen Fusarium circinatum, draft genome of Davidsoniella eucalypti, Grosmannia galeiformis, Quambalaria eucalypti, and Teratosphaeria destructans.</title>
        <authorList>
            <person name="Wingfield B.D."/>
            <person name="Liu M."/>
            <person name="Nguyen H.D."/>
            <person name="Lane F.A."/>
            <person name="Morgan S.W."/>
            <person name="De Vos L."/>
            <person name="Wilken P.M."/>
            <person name="Duong T.A."/>
            <person name="Aylward J."/>
            <person name="Coetzee M.P."/>
            <person name="Dadej K."/>
            <person name="De Beer Z.W."/>
            <person name="Findlay W."/>
            <person name="Havenga M."/>
            <person name="Kolarik M."/>
            <person name="Menzies J.G."/>
            <person name="Naidoo K."/>
            <person name="Pochopski O."/>
            <person name="Shoukouhi P."/>
            <person name="Santana Q.C."/>
            <person name="Seifert K.A."/>
            <person name="Soal N."/>
            <person name="Steenkamp E.T."/>
            <person name="Tatham C.T."/>
            <person name="van der Nest M.A."/>
            <person name="Wingfield M.J."/>
        </authorList>
    </citation>
    <scope>NUCLEOTIDE SEQUENCE [LARGE SCALE GENOMIC DNA]</scope>
    <source>
        <strain evidence="7">CMW44962</strain>
    </source>
</reference>
<feature type="region of interest" description="Disordered" evidence="5">
    <location>
        <begin position="341"/>
        <end position="425"/>
    </location>
</feature>
<evidence type="ECO:0000313" key="8">
    <source>
        <dbReference type="Proteomes" id="UP001138500"/>
    </source>
</evidence>
<feature type="transmembrane region" description="Helical" evidence="6">
    <location>
        <begin position="127"/>
        <end position="146"/>
    </location>
</feature>
<evidence type="ECO:0000256" key="3">
    <source>
        <dbReference type="ARBA" id="ARBA00022989"/>
    </source>
</evidence>
<comment type="subcellular location">
    <subcellularLocation>
        <location evidence="1">Membrane</location>
        <topology evidence="1">Multi-pass membrane protein</topology>
    </subcellularLocation>
</comment>
<gene>
    <name evidence="7" type="ORF">Tdes44962_MAKER09491</name>
</gene>